<dbReference type="Proteomes" id="UP000250043">
    <property type="component" value="Unassembled WGS sequence"/>
</dbReference>
<evidence type="ECO:0000313" key="2">
    <source>
        <dbReference type="Proteomes" id="UP000250043"/>
    </source>
</evidence>
<organism evidence="1 2">
    <name type="scientific">Obba rivulosa</name>
    <dbReference type="NCBI Taxonomy" id="1052685"/>
    <lineage>
        <taxon>Eukaryota</taxon>
        <taxon>Fungi</taxon>
        <taxon>Dikarya</taxon>
        <taxon>Basidiomycota</taxon>
        <taxon>Agaricomycotina</taxon>
        <taxon>Agaricomycetes</taxon>
        <taxon>Polyporales</taxon>
        <taxon>Gelatoporiaceae</taxon>
        <taxon>Obba</taxon>
    </lineage>
</organism>
<reference evidence="1 2" key="1">
    <citation type="submission" date="2016-07" db="EMBL/GenBank/DDBJ databases">
        <title>Draft genome of the white-rot fungus Obba rivulosa 3A-2.</title>
        <authorList>
            <consortium name="DOE Joint Genome Institute"/>
            <person name="Miettinen O."/>
            <person name="Riley R."/>
            <person name="Acob R."/>
            <person name="Barry K."/>
            <person name="Cullen D."/>
            <person name="De Vries R."/>
            <person name="Hainaut M."/>
            <person name="Hatakka A."/>
            <person name="Henrissat B."/>
            <person name="Hilden K."/>
            <person name="Kuo R."/>
            <person name="Labutti K."/>
            <person name="Lipzen A."/>
            <person name="Makela M.R."/>
            <person name="Sandor L."/>
            <person name="Spatafora J.W."/>
            <person name="Grigoriev I.V."/>
            <person name="Hibbett D.S."/>
        </authorList>
    </citation>
    <scope>NUCLEOTIDE SEQUENCE [LARGE SCALE GENOMIC DNA]</scope>
    <source>
        <strain evidence="1 2">3A-2</strain>
    </source>
</reference>
<dbReference type="AlphaFoldDB" id="A0A8E2DJL1"/>
<keyword evidence="2" id="KW-1185">Reference proteome</keyword>
<evidence type="ECO:0000313" key="1">
    <source>
        <dbReference type="EMBL" id="OCH84853.1"/>
    </source>
</evidence>
<accession>A0A8E2DJL1</accession>
<proteinExistence type="predicted"/>
<protein>
    <submittedName>
        <fullName evidence="1">Uncharacterized protein</fullName>
    </submittedName>
</protein>
<dbReference type="EMBL" id="KV722628">
    <property type="protein sequence ID" value="OCH84853.1"/>
    <property type="molecule type" value="Genomic_DNA"/>
</dbReference>
<sequence>MHAKQYAVLMHPWIHDEELALVCPEITEMLDDPIYVIHNTTIPLAEDSLQDLYEWCIRKKISFEDFKSPMLQNSAAIGQDIDVLQDRTATEAPNMECFFQLAGYISNGMPYMTYPPNLYHSLVAIENGTGCFYNKCYERLLLEVRAVVTPQGGPRRRRVALVSKVNATAPLANPGPDDRLLPDKGHLLFGKGQGHPANGQKWGLAIVTEVSACLLDFKLQIYRMLLQAIYIFSPNISFVEYHTRFTLYKDFLKRNCDRPGTECIFKLWNENVLPGNFQAALASLGQGGDNDNIENFTPNLDIIPDLNNNNNNNNISNGLVARSDAISERSHSRVNTPAVANSIPVALTMMQMISVTCVQDKTIIAVQGPASADYKEPMVLVTSHIQKNTTPAKKEKKCGSSCAISDFATAHRRNARNTLA</sequence>
<gene>
    <name evidence="1" type="ORF">OBBRIDRAFT_807937</name>
</gene>
<name>A0A8E2DJL1_9APHY</name>